<organism evidence="1 2">
    <name type="scientific">Arthrobacter mobilis</name>
    <dbReference type="NCBI Taxonomy" id="2724944"/>
    <lineage>
        <taxon>Bacteria</taxon>
        <taxon>Bacillati</taxon>
        <taxon>Actinomycetota</taxon>
        <taxon>Actinomycetes</taxon>
        <taxon>Micrococcales</taxon>
        <taxon>Micrococcaceae</taxon>
        <taxon>Arthrobacter</taxon>
    </lineage>
</organism>
<dbReference type="EMBL" id="JAAZSQ010000004">
    <property type="protein sequence ID" value="NKX54150.1"/>
    <property type="molecule type" value="Genomic_DNA"/>
</dbReference>
<dbReference type="AlphaFoldDB" id="A0A7X6HCS6"/>
<keyword evidence="2" id="KW-1185">Reference proteome</keyword>
<dbReference type="Proteomes" id="UP000544090">
    <property type="component" value="Unassembled WGS sequence"/>
</dbReference>
<protein>
    <submittedName>
        <fullName evidence="1">Uncharacterized protein</fullName>
    </submittedName>
</protein>
<name>A0A7X6HCS6_9MICC</name>
<reference evidence="1 2" key="1">
    <citation type="submission" date="2020-04" db="EMBL/GenBank/DDBJ databases">
        <title>Arthrobacter sp. nov.</title>
        <authorList>
            <person name="Liu S."/>
        </authorList>
    </citation>
    <scope>NUCLEOTIDE SEQUENCE [LARGE SCALE GENOMIC DNA]</scope>
    <source>
        <strain evidence="1 2">E918</strain>
    </source>
</reference>
<proteinExistence type="predicted"/>
<sequence>MDYTGRGPRPHTVRYQDAPVCAKDLALAAPDAFTELTWRHGTKAGPGDLDAAMTGRFAAFRVRPANRNIPRDGS</sequence>
<gene>
    <name evidence="1" type="ORF">HGG74_06245</name>
</gene>
<dbReference type="RefSeq" id="WP_168485500.1">
    <property type="nucleotide sequence ID" value="NZ_JAAZSQ010000004.1"/>
</dbReference>
<evidence type="ECO:0000313" key="1">
    <source>
        <dbReference type="EMBL" id="NKX54150.1"/>
    </source>
</evidence>
<comment type="caution">
    <text evidence="1">The sequence shown here is derived from an EMBL/GenBank/DDBJ whole genome shotgun (WGS) entry which is preliminary data.</text>
</comment>
<evidence type="ECO:0000313" key="2">
    <source>
        <dbReference type="Proteomes" id="UP000544090"/>
    </source>
</evidence>
<accession>A0A7X6HCS6</accession>